<evidence type="ECO:0000313" key="3">
    <source>
        <dbReference type="Proteomes" id="UP000594261"/>
    </source>
</evidence>
<protein>
    <recommendedName>
        <fullName evidence="4">Reverse transcriptase domain-containing protein</fullName>
    </recommendedName>
</protein>
<dbReference type="InterPro" id="IPR052343">
    <property type="entry name" value="Retrotransposon-Effector_Assoc"/>
</dbReference>
<dbReference type="EnsemblPlants" id="QL03p035475:mrna">
    <property type="protein sequence ID" value="QL03p035475:mrna"/>
    <property type="gene ID" value="QL03p035475"/>
</dbReference>
<proteinExistence type="predicted"/>
<feature type="region of interest" description="Disordered" evidence="1">
    <location>
        <begin position="141"/>
        <end position="164"/>
    </location>
</feature>
<accession>A0A7N2L6J9</accession>
<evidence type="ECO:0000313" key="2">
    <source>
        <dbReference type="EnsemblPlants" id="QL03p035475:mrna"/>
    </source>
</evidence>
<dbReference type="PANTHER" id="PTHR46890">
    <property type="entry name" value="NON-LTR RETROLELEMENT REVERSE TRANSCRIPTASE-LIKE PROTEIN-RELATED"/>
    <property type="match status" value="1"/>
</dbReference>
<evidence type="ECO:0008006" key="4">
    <source>
        <dbReference type="Google" id="ProtNLM"/>
    </source>
</evidence>
<sequence>MDDNIVSREYGWTDSNDIDYSADLAAEEMESDLILSDEEETPFARHEPHIRLDANDVVVQKDFWERCAIGFLLDYRKFSVRPPWIPPENSNLKWAWIERNGPYITNGQCHSPYAEASNTESDTTVVMFNLDCLNEEKPEILQDHDRDRDRRNLNQRDRDRDRNRRNLDRRDRDRNLVDLDREIAIAISPISIVIDASREIGSYKSPSPDGIPAFFYQAYWNIVKQDFLGTLHTFFHSEGRSITDNILLAHEIIDSMKKKRGRKKGYGALKIDICKAYDRCTFARVVWHGSNLGIRTTAMHYVTLRLLGYITTNSLIGKAKMELLQALFTILWMLWNNRNIVLPKGQVPNPLEVVLTSQTLICRFVVFSPEINYFDWIFRHGRFQPNRSCSRRKTDQADLTPSPVGGESGFSQPDSVKSISGWAQT</sequence>
<dbReference type="EMBL" id="LRBV02000003">
    <property type="status" value="NOT_ANNOTATED_CDS"/>
    <property type="molecule type" value="Genomic_DNA"/>
</dbReference>
<dbReference type="Gramene" id="QL03p035475:mrna">
    <property type="protein sequence ID" value="QL03p035475:mrna"/>
    <property type="gene ID" value="QL03p035475"/>
</dbReference>
<reference evidence="2" key="2">
    <citation type="submission" date="2021-01" db="UniProtKB">
        <authorList>
            <consortium name="EnsemblPlants"/>
        </authorList>
    </citation>
    <scope>IDENTIFICATION</scope>
</reference>
<dbReference type="InParanoid" id="A0A7N2L6J9"/>
<dbReference type="AlphaFoldDB" id="A0A7N2L6J9"/>
<keyword evidence="3" id="KW-1185">Reference proteome</keyword>
<reference evidence="2 3" key="1">
    <citation type="journal article" date="2016" name="G3 (Bethesda)">
        <title>First Draft Assembly and Annotation of the Genome of a California Endemic Oak Quercus lobata Nee (Fagaceae).</title>
        <authorList>
            <person name="Sork V.L."/>
            <person name="Fitz-Gibbon S.T."/>
            <person name="Puiu D."/>
            <person name="Crepeau M."/>
            <person name="Gugger P.F."/>
            <person name="Sherman R."/>
            <person name="Stevens K."/>
            <person name="Langley C.H."/>
            <person name="Pellegrini M."/>
            <person name="Salzberg S.L."/>
        </authorList>
    </citation>
    <scope>NUCLEOTIDE SEQUENCE [LARGE SCALE GENOMIC DNA]</scope>
    <source>
        <strain evidence="2 3">cv. SW786</strain>
    </source>
</reference>
<dbReference type="PANTHER" id="PTHR46890:SF48">
    <property type="entry name" value="RNA-DIRECTED DNA POLYMERASE"/>
    <property type="match status" value="1"/>
</dbReference>
<name>A0A7N2L6J9_QUELO</name>
<organism evidence="2 3">
    <name type="scientific">Quercus lobata</name>
    <name type="common">Valley oak</name>
    <dbReference type="NCBI Taxonomy" id="97700"/>
    <lineage>
        <taxon>Eukaryota</taxon>
        <taxon>Viridiplantae</taxon>
        <taxon>Streptophyta</taxon>
        <taxon>Embryophyta</taxon>
        <taxon>Tracheophyta</taxon>
        <taxon>Spermatophyta</taxon>
        <taxon>Magnoliopsida</taxon>
        <taxon>eudicotyledons</taxon>
        <taxon>Gunneridae</taxon>
        <taxon>Pentapetalae</taxon>
        <taxon>rosids</taxon>
        <taxon>fabids</taxon>
        <taxon>Fagales</taxon>
        <taxon>Fagaceae</taxon>
        <taxon>Quercus</taxon>
    </lineage>
</organism>
<evidence type="ECO:0000256" key="1">
    <source>
        <dbReference type="SAM" id="MobiDB-lite"/>
    </source>
</evidence>
<feature type="region of interest" description="Disordered" evidence="1">
    <location>
        <begin position="387"/>
        <end position="425"/>
    </location>
</feature>
<dbReference type="Proteomes" id="UP000594261">
    <property type="component" value="Chromosome 3"/>
</dbReference>
<feature type="compositionally biased region" description="Polar residues" evidence="1">
    <location>
        <begin position="409"/>
        <end position="425"/>
    </location>
</feature>